<protein>
    <recommendedName>
        <fullName evidence="14">cholesterol 7-desaturase</fullName>
        <ecNumber evidence="14">1.14.19.21</ecNumber>
    </recommendedName>
</protein>
<dbReference type="SUPFAM" id="SSF55961">
    <property type="entry name" value="Bet v1-like"/>
    <property type="match status" value="1"/>
</dbReference>
<comment type="pathway">
    <text evidence="12">Steroid hormone biosynthesis; dafachronic acid biosynthesis.</text>
</comment>
<keyword evidence="9" id="KW-0408">Iron</keyword>
<dbReference type="Pfam" id="PF00355">
    <property type="entry name" value="Rieske"/>
    <property type="match status" value="1"/>
</dbReference>
<keyword evidence="5" id="KW-0001">2Fe-2S</keyword>
<dbReference type="SUPFAM" id="SSF50022">
    <property type="entry name" value="ISP domain"/>
    <property type="match status" value="1"/>
</dbReference>
<comment type="cofactor">
    <cofactor evidence="1">
        <name>Fe cation</name>
        <dbReference type="ChEBI" id="CHEBI:24875"/>
    </cofactor>
</comment>
<feature type="transmembrane region" description="Helical" evidence="17">
    <location>
        <begin position="29"/>
        <end position="45"/>
    </location>
</feature>
<dbReference type="InterPro" id="IPR017941">
    <property type="entry name" value="Rieske_2Fe-2S"/>
</dbReference>
<evidence type="ECO:0000256" key="6">
    <source>
        <dbReference type="ARBA" id="ARBA00022723"/>
    </source>
</evidence>
<dbReference type="GO" id="GO:0170056">
    <property type="term" value="F:cholesterol 7-desaturase [NAD(P)H] activity"/>
    <property type="evidence" value="ECO:0007669"/>
    <property type="project" value="UniProtKB-EC"/>
</dbReference>
<keyword evidence="6" id="KW-0479">Metal-binding</keyword>
<comment type="subcellular location">
    <subcellularLocation>
        <location evidence="2">Membrane</location>
    </subcellularLocation>
</comment>
<evidence type="ECO:0000256" key="14">
    <source>
        <dbReference type="ARBA" id="ARBA00026095"/>
    </source>
</evidence>
<keyword evidence="18" id="KW-0732">Signal</keyword>
<keyword evidence="11 17" id="KW-0472">Membrane</keyword>
<comment type="catalytic activity">
    <reaction evidence="16">
        <text>cholesterol + NADPH + O2 + H(+) = 7-dehydrocholesterol + NADP(+) + 2 H2O</text>
        <dbReference type="Rhea" id="RHEA:45024"/>
        <dbReference type="ChEBI" id="CHEBI:15377"/>
        <dbReference type="ChEBI" id="CHEBI:15378"/>
        <dbReference type="ChEBI" id="CHEBI:15379"/>
        <dbReference type="ChEBI" id="CHEBI:16113"/>
        <dbReference type="ChEBI" id="CHEBI:17759"/>
        <dbReference type="ChEBI" id="CHEBI:57783"/>
        <dbReference type="ChEBI" id="CHEBI:58349"/>
        <dbReference type="EC" id="1.14.19.21"/>
    </reaction>
    <physiologicalReaction direction="left-to-right" evidence="16">
        <dbReference type="Rhea" id="RHEA:45025"/>
    </physiologicalReaction>
</comment>
<name>L8GSJ9_ACACF</name>
<dbReference type="OMA" id="HTNCREI"/>
<dbReference type="GO" id="GO:0005737">
    <property type="term" value="C:cytoplasm"/>
    <property type="evidence" value="ECO:0007669"/>
    <property type="project" value="TreeGrafter"/>
</dbReference>
<comment type="pathway">
    <text evidence="3">Hormone biosynthesis.</text>
</comment>
<keyword evidence="7 17" id="KW-1133">Transmembrane helix</keyword>
<evidence type="ECO:0000256" key="10">
    <source>
        <dbReference type="ARBA" id="ARBA00023014"/>
    </source>
</evidence>
<dbReference type="VEuPathDB" id="AmoebaDB:ACA1_164170"/>
<gene>
    <name evidence="20" type="ORF">ACA1_164170</name>
</gene>
<evidence type="ECO:0000256" key="1">
    <source>
        <dbReference type="ARBA" id="ARBA00001962"/>
    </source>
</evidence>
<evidence type="ECO:0000256" key="3">
    <source>
        <dbReference type="ARBA" id="ARBA00004972"/>
    </source>
</evidence>
<dbReference type="GO" id="GO:0008203">
    <property type="term" value="P:cholesterol metabolic process"/>
    <property type="evidence" value="ECO:0007669"/>
    <property type="project" value="InterPro"/>
</dbReference>
<dbReference type="PROSITE" id="PS51296">
    <property type="entry name" value="RIESKE"/>
    <property type="match status" value="1"/>
</dbReference>
<organism evidence="20 21">
    <name type="scientific">Acanthamoeba castellanii (strain ATCC 30010 / Neff)</name>
    <dbReference type="NCBI Taxonomy" id="1257118"/>
    <lineage>
        <taxon>Eukaryota</taxon>
        <taxon>Amoebozoa</taxon>
        <taxon>Discosea</taxon>
        <taxon>Longamoebia</taxon>
        <taxon>Centramoebida</taxon>
        <taxon>Acanthamoebidae</taxon>
        <taxon>Acanthamoeba</taxon>
    </lineage>
</organism>
<dbReference type="GO" id="GO:0051537">
    <property type="term" value="F:2 iron, 2 sulfur cluster binding"/>
    <property type="evidence" value="ECO:0007669"/>
    <property type="project" value="UniProtKB-KW"/>
</dbReference>
<feature type="chain" id="PRO_5003990042" description="cholesterol 7-desaturase" evidence="18">
    <location>
        <begin position="20"/>
        <end position="407"/>
    </location>
</feature>
<dbReference type="InterPro" id="IPR045605">
    <property type="entry name" value="KshA-like_C"/>
</dbReference>
<evidence type="ECO:0000256" key="8">
    <source>
        <dbReference type="ARBA" id="ARBA00023002"/>
    </source>
</evidence>
<dbReference type="GeneID" id="14916163"/>
<sequence>MSVMVASLVVLCAVLYAYSATPSPTTAGVVLLAFVLGLIAHRVWGSTRPHPMEALAAARSTKRARAKDYPPTFPNGWYLSPYLYYGRRPTGQGGEASGHLVLFRTESGEAKVLDAYCPHMGADLGVGSKVVGDCIECPFHKWTFNGEGKCTHIPYSKKAPEFAKARSWQVLEYHKLVRALTTPIYTEGRNPPYVPPRIKEIDEGKFVYRGKYDALVKMHIQEFAENSADFQHFDPLHGQMCLPFTLIPIPGMRIIHEADWIPGKGDESHIAYFLDKAHLQFCGRDLPRTDAKGTVSFVGPASICYFRFETELGEILLFHTHTPLEPLLQKVEFRYWADKSIPRLILVWYVVGNWIAQWKNDISIWENKVWQLKPILVKEDGPVQRLRRWYAQFYSSQSAVEKNTLEW</sequence>
<dbReference type="KEGG" id="acan:ACA1_164170"/>
<evidence type="ECO:0000256" key="4">
    <source>
        <dbReference type="ARBA" id="ARBA00022692"/>
    </source>
</evidence>
<evidence type="ECO:0000256" key="12">
    <source>
        <dbReference type="ARBA" id="ARBA00025712"/>
    </source>
</evidence>
<feature type="domain" description="Rieske" evidence="19">
    <location>
        <begin position="100"/>
        <end position="179"/>
    </location>
</feature>
<dbReference type="AlphaFoldDB" id="L8GSJ9"/>
<keyword evidence="8" id="KW-0560">Oxidoreductase</keyword>
<evidence type="ECO:0000256" key="13">
    <source>
        <dbReference type="ARBA" id="ARBA00025729"/>
    </source>
</evidence>
<evidence type="ECO:0000256" key="7">
    <source>
        <dbReference type="ARBA" id="ARBA00022989"/>
    </source>
</evidence>
<evidence type="ECO:0000256" key="5">
    <source>
        <dbReference type="ARBA" id="ARBA00022714"/>
    </source>
</evidence>
<accession>L8GSJ9</accession>
<evidence type="ECO:0000259" key="19">
    <source>
        <dbReference type="PROSITE" id="PS51296"/>
    </source>
</evidence>
<dbReference type="GO" id="GO:0016020">
    <property type="term" value="C:membrane"/>
    <property type="evidence" value="ECO:0007669"/>
    <property type="project" value="UniProtKB-SubCell"/>
</dbReference>
<dbReference type="OrthoDB" id="426882at2759"/>
<dbReference type="PANTHER" id="PTHR21266:SF32">
    <property type="entry name" value="CHOLESTEROL 7-DESATURASE NVD"/>
    <property type="match status" value="1"/>
</dbReference>
<keyword evidence="21" id="KW-1185">Reference proteome</keyword>
<keyword evidence="10" id="KW-0411">Iron-sulfur</keyword>
<evidence type="ECO:0000313" key="21">
    <source>
        <dbReference type="Proteomes" id="UP000011083"/>
    </source>
</evidence>
<evidence type="ECO:0000256" key="16">
    <source>
        <dbReference type="ARBA" id="ARBA00049548"/>
    </source>
</evidence>
<dbReference type="PANTHER" id="PTHR21266">
    <property type="entry name" value="IRON-SULFUR DOMAIN CONTAINING PROTEIN"/>
    <property type="match status" value="1"/>
</dbReference>
<evidence type="ECO:0000256" key="17">
    <source>
        <dbReference type="SAM" id="Phobius"/>
    </source>
</evidence>
<dbReference type="Proteomes" id="UP000011083">
    <property type="component" value="Unassembled WGS sequence"/>
</dbReference>
<dbReference type="EMBL" id="KB008026">
    <property type="protein sequence ID" value="ELR15568.1"/>
    <property type="molecule type" value="Genomic_DNA"/>
</dbReference>
<dbReference type="Gene3D" id="2.102.10.10">
    <property type="entry name" value="Rieske [2Fe-2S] iron-sulphur domain"/>
    <property type="match status" value="1"/>
</dbReference>
<reference evidence="20 21" key="1">
    <citation type="journal article" date="2013" name="Genome Biol.">
        <title>Genome of Acanthamoeba castellanii highlights extensive lateral gene transfer and early evolution of tyrosine kinase signaling.</title>
        <authorList>
            <person name="Clarke M."/>
            <person name="Lohan A.J."/>
            <person name="Liu B."/>
            <person name="Lagkouvardos I."/>
            <person name="Roy S."/>
            <person name="Zafar N."/>
            <person name="Bertelli C."/>
            <person name="Schilde C."/>
            <person name="Kianianmomeni A."/>
            <person name="Burglin T.R."/>
            <person name="Frech C."/>
            <person name="Turcotte B."/>
            <person name="Kopec K.O."/>
            <person name="Synnott J.M."/>
            <person name="Choo C."/>
            <person name="Paponov I."/>
            <person name="Finkler A."/>
            <person name="Soon Heng Tan C."/>
            <person name="Hutchins A.P."/>
            <person name="Weinmeier T."/>
            <person name="Rattei T."/>
            <person name="Chu J.S."/>
            <person name="Gimenez G."/>
            <person name="Irimia M."/>
            <person name="Rigden D.J."/>
            <person name="Fitzpatrick D.A."/>
            <person name="Lorenzo-Morales J."/>
            <person name="Bateman A."/>
            <person name="Chiu C.H."/>
            <person name="Tang P."/>
            <person name="Hegemann P."/>
            <person name="Fromm H."/>
            <person name="Raoult D."/>
            <person name="Greub G."/>
            <person name="Miranda-Saavedra D."/>
            <person name="Chen N."/>
            <person name="Nash P."/>
            <person name="Ginger M.L."/>
            <person name="Horn M."/>
            <person name="Schaap P."/>
            <person name="Caler L."/>
            <person name="Loftus B."/>
        </authorList>
    </citation>
    <scope>NUCLEOTIDE SEQUENCE [LARGE SCALE GENOMIC DNA]</scope>
    <source>
        <strain evidence="20 21">Neff</strain>
    </source>
</reference>
<dbReference type="InterPro" id="IPR050584">
    <property type="entry name" value="Cholesterol_7-desaturase"/>
</dbReference>
<dbReference type="InterPro" id="IPR036922">
    <property type="entry name" value="Rieske_2Fe-2S_sf"/>
</dbReference>
<evidence type="ECO:0000256" key="15">
    <source>
        <dbReference type="ARBA" id="ARBA00047853"/>
    </source>
</evidence>
<comment type="catalytic activity">
    <reaction evidence="15">
        <text>cholesterol + NADH + O2 + H(+) = 7-dehydrocholesterol + NAD(+) + 2 H2O</text>
        <dbReference type="Rhea" id="RHEA:51644"/>
        <dbReference type="ChEBI" id="CHEBI:15377"/>
        <dbReference type="ChEBI" id="CHEBI:15378"/>
        <dbReference type="ChEBI" id="CHEBI:15379"/>
        <dbReference type="ChEBI" id="CHEBI:16113"/>
        <dbReference type="ChEBI" id="CHEBI:17759"/>
        <dbReference type="ChEBI" id="CHEBI:57540"/>
        <dbReference type="ChEBI" id="CHEBI:57945"/>
        <dbReference type="EC" id="1.14.19.21"/>
    </reaction>
    <physiologicalReaction direction="left-to-right" evidence="15">
        <dbReference type="Rhea" id="RHEA:51645"/>
    </physiologicalReaction>
</comment>
<feature type="signal peptide" evidence="18">
    <location>
        <begin position="1"/>
        <end position="19"/>
    </location>
</feature>
<proteinExistence type="inferred from homology"/>
<evidence type="ECO:0000256" key="9">
    <source>
        <dbReference type="ARBA" id="ARBA00023004"/>
    </source>
</evidence>
<dbReference type="Pfam" id="PF19298">
    <property type="entry name" value="KshA_C"/>
    <property type="match status" value="1"/>
</dbReference>
<evidence type="ECO:0000256" key="11">
    <source>
        <dbReference type="ARBA" id="ARBA00023136"/>
    </source>
</evidence>
<evidence type="ECO:0000313" key="20">
    <source>
        <dbReference type="EMBL" id="ELR15568.1"/>
    </source>
</evidence>
<dbReference type="RefSeq" id="XP_004337581.1">
    <property type="nucleotide sequence ID" value="XM_004337533.1"/>
</dbReference>
<evidence type="ECO:0000256" key="2">
    <source>
        <dbReference type="ARBA" id="ARBA00004370"/>
    </source>
</evidence>
<dbReference type="UniPathway" id="UPA01020"/>
<dbReference type="GO" id="GO:0046872">
    <property type="term" value="F:metal ion binding"/>
    <property type="evidence" value="ECO:0007669"/>
    <property type="project" value="UniProtKB-KW"/>
</dbReference>
<dbReference type="Gene3D" id="3.90.380.10">
    <property type="entry name" value="Naphthalene 1,2-dioxygenase Alpha Subunit, Chain A, domain 1"/>
    <property type="match status" value="1"/>
</dbReference>
<comment type="similarity">
    <text evidence="13">Belongs to the cholesterol 7-desaturase family.</text>
</comment>
<dbReference type="EC" id="1.14.19.21" evidence="14"/>
<keyword evidence="4 17" id="KW-0812">Transmembrane</keyword>
<evidence type="ECO:0000256" key="18">
    <source>
        <dbReference type="SAM" id="SignalP"/>
    </source>
</evidence>